<dbReference type="AlphaFoldDB" id="A0AAE3QG58"/>
<proteinExistence type="predicted"/>
<evidence type="ECO:0000256" key="1">
    <source>
        <dbReference type="SAM" id="Phobius"/>
    </source>
</evidence>
<dbReference type="PANTHER" id="PTHR35399:SF2">
    <property type="entry name" value="DUF839 DOMAIN-CONTAINING PROTEIN"/>
    <property type="match status" value="1"/>
</dbReference>
<protein>
    <submittedName>
        <fullName evidence="2">PhoX family phosphatase</fullName>
    </submittedName>
</protein>
<name>A0AAE3QG58_9HYPH</name>
<dbReference type="RefSeq" id="WP_311786467.1">
    <property type="nucleotide sequence ID" value="NZ_JALDYY010000004.1"/>
</dbReference>
<comment type="caution">
    <text evidence="2">The sequence shown here is derived from an EMBL/GenBank/DDBJ whole genome shotgun (WGS) entry which is preliminary data.</text>
</comment>
<keyword evidence="1" id="KW-0812">Transmembrane</keyword>
<dbReference type="PANTHER" id="PTHR35399">
    <property type="entry name" value="SLR8030 PROTEIN"/>
    <property type="match status" value="1"/>
</dbReference>
<dbReference type="PROSITE" id="PS51318">
    <property type="entry name" value="TAT"/>
    <property type="match status" value="1"/>
</dbReference>
<keyword evidence="1" id="KW-1133">Transmembrane helix</keyword>
<keyword evidence="3" id="KW-1185">Reference proteome</keyword>
<gene>
    <name evidence="2" type="ORF">MRS75_10830</name>
</gene>
<evidence type="ECO:0000313" key="2">
    <source>
        <dbReference type="EMBL" id="MDI7922579.1"/>
    </source>
</evidence>
<dbReference type="InterPro" id="IPR006311">
    <property type="entry name" value="TAT_signal"/>
</dbReference>
<reference evidence="2" key="1">
    <citation type="submission" date="2022-03" db="EMBL/GenBank/DDBJ databases">
        <title>Fererhizobium litorale gen. nov., sp. nov., isolated from sandy sediments of the Sea of Japan seashore.</title>
        <authorList>
            <person name="Romanenko L."/>
            <person name="Kurilenko V."/>
            <person name="Otstavnykh N."/>
            <person name="Svetashev V."/>
            <person name="Tekutyeva L."/>
            <person name="Isaeva M."/>
            <person name="Mikhailov V."/>
        </authorList>
    </citation>
    <scope>NUCLEOTIDE SEQUENCE</scope>
    <source>
        <strain evidence="2">KMM 9576</strain>
    </source>
</reference>
<accession>A0AAE3QG58</accession>
<dbReference type="SUPFAM" id="SSF63829">
    <property type="entry name" value="Calcium-dependent phosphotriesterase"/>
    <property type="match status" value="1"/>
</dbReference>
<dbReference type="EMBL" id="JALDYZ010000005">
    <property type="protein sequence ID" value="MDI7922579.1"/>
    <property type="molecule type" value="Genomic_DNA"/>
</dbReference>
<organism evidence="2 3">
    <name type="scientific">Ferirhizobium litorale</name>
    <dbReference type="NCBI Taxonomy" id="2927786"/>
    <lineage>
        <taxon>Bacteria</taxon>
        <taxon>Pseudomonadati</taxon>
        <taxon>Pseudomonadota</taxon>
        <taxon>Alphaproteobacteria</taxon>
        <taxon>Hyphomicrobiales</taxon>
        <taxon>Rhizobiaceae</taxon>
        <taxon>Ferirhizobium</taxon>
    </lineage>
</organism>
<dbReference type="InterPro" id="IPR008557">
    <property type="entry name" value="PhoX"/>
</dbReference>
<dbReference type="Pfam" id="PF05787">
    <property type="entry name" value="PhoX"/>
    <property type="match status" value="1"/>
</dbReference>
<evidence type="ECO:0000313" key="3">
    <source>
        <dbReference type="Proteomes" id="UP001161580"/>
    </source>
</evidence>
<dbReference type="Proteomes" id="UP001161580">
    <property type="component" value="Unassembled WGS sequence"/>
</dbReference>
<sequence length="665" mass="72508">MNDYPGPEKDDFKTLTDLREEREDVGRNCSTNPTMGDIIHMRFSRRAFMGGSLAVAAISTTVSPLALLTADDARAEMSGTFDFTEVEAGVDETHHVAEGYDADVLLRWGDKLFADSPEFDPKNQTAAAQQKLFGYNNDYVGFIPLDGSPDHGLLVVNHEYTNAELMFPGFATIQKVTEDGKEKEKVVLGDYTKELVDIEMAAHGGTIVEIRKVDGKWQPVLDGKFNRRITATTEMQLSGPVAGHERVKTPSDPTGVKVLGTVNNCAGGVTAWGTYLMAEENFHGYFGGELAADHPEAAQMERVGAPGGDYAWWTFYDRFDMGKEPTEANRFGWVVEVDPMDPNSVPKKRTALGRFKHEGAESVVNKDGRVVFYCGDDERFDYVYKFVTKGTYNPDDRAANLDLLDEGTLYVAKFSENGTVAWMPLVHGEGPLTAGNGFNSQADVLIETRRAADLLEATKMDRPEDVQPNPATGKVYVMLTNNTKRKADQVDAANPRGDNAFGHIIEITETDGDFAALTSRWDVLLKCGDPSVAEVGASFSTATTKNGWFGMPDNCAIDADGRLWVSTDGNNAKATGRTDGVWAVETEGEGRGTSKLFFRVPVGAEMCGPAFNPTGDTFFLAVQHPGDAGLATYETPATRWPDFRDDMPVRPAVVAVTRQGGGKIA</sequence>
<keyword evidence="1" id="KW-0472">Membrane</keyword>
<feature type="transmembrane region" description="Helical" evidence="1">
    <location>
        <begin position="47"/>
        <end position="68"/>
    </location>
</feature>